<dbReference type="EnsemblMetazoa" id="Aqu2.1.30780_001">
    <property type="protein sequence ID" value="Aqu2.1.30780_001"/>
    <property type="gene ID" value="Aqu2.1.30780"/>
</dbReference>
<protein>
    <submittedName>
        <fullName evidence="2">Uncharacterized protein</fullName>
    </submittedName>
</protein>
<feature type="compositionally biased region" description="Pro residues" evidence="1">
    <location>
        <begin position="36"/>
        <end position="46"/>
    </location>
</feature>
<name>A0A1X7US21_AMPQE</name>
<proteinExistence type="predicted"/>
<dbReference type="AlphaFoldDB" id="A0A1X7US21"/>
<feature type="region of interest" description="Disordered" evidence="1">
    <location>
        <begin position="1"/>
        <end position="65"/>
    </location>
</feature>
<organism evidence="2">
    <name type="scientific">Amphimedon queenslandica</name>
    <name type="common">Sponge</name>
    <dbReference type="NCBI Taxonomy" id="400682"/>
    <lineage>
        <taxon>Eukaryota</taxon>
        <taxon>Metazoa</taxon>
        <taxon>Porifera</taxon>
        <taxon>Demospongiae</taxon>
        <taxon>Heteroscleromorpha</taxon>
        <taxon>Haplosclerida</taxon>
        <taxon>Niphatidae</taxon>
        <taxon>Amphimedon</taxon>
    </lineage>
</organism>
<reference evidence="2" key="1">
    <citation type="submission" date="2017-05" db="UniProtKB">
        <authorList>
            <consortium name="EnsemblMetazoa"/>
        </authorList>
    </citation>
    <scope>IDENTIFICATION</scope>
</reference>
<dbReference type="InParanoid" id="A0A1X7US21"/>
<sequence>MQYSQPGTLNRLPPVDETGDDSAMKQPHKGRDRRPPPPPFITPPPPRLEDRCPNVTAADCGRGGR</sequence>
<evidence type="ECO:0000256" key="1">
    <source>
        <dbReference type="SAM" id="MobiDB-lite"/>
    </source>
</evidence>
<accession>A0A1X7US21</accession>
<evidence type="ECO:0000313" key="2">
    <source>
        <dbReference type="EnsemblMetazoa" id="Aqu2.1.30780_001"/>
    </source>
</evidence>